<protein>
    <submittedName>
        <fullName evidence="1">DUF1853 family protein</fullName>
    </submittedName>
</protein>
<evidence type="ECO:0000313" key="1">
    <source>
        <dbReference type="EMBL" id="QBA64209.1"/>
    </source>
</evidence>
<name>A0A411E940_9FLAO</name>
<organism evidence="1 2">
    <name type="scientific">Muriicola soli</name>
    <dbReference type="NCBI Taxonomy" id="2507538"/>
    <lineage>
        <taxon>Bacteria</taxon>
        <taxon>Pseudomonadati</taxon>
        <taxon>Bacteroidota</taxon>
        <taxon>Flavobacteriia</taxon>
        <taxon>Flavobacteriales</taxon>
        <taxon>Flavobacteriaceae</taxon>
        <taxon>Muriicola</taxon>
    </lineage>
</organism>
<dbReference type="Pfam" id="PF08907">
    <property type="entry name" value="DUF1853"/>
    <property type="match status" value="1"/>
</dbReference>
<dbReference type="InterPro" id="IPR015003">
    <property type="entry name" value="DUF1853"/>
</dbReference>
<reference evidence="1 2" key="1">
    <citation type="submission" date="2019-01" db="EMBL/GenBank/DDBJ databases">
        <title>Muriicola soli sp. nov., isolated from soil.</title>
        <authorList>
            <person name="Kang H.J."/>
            <person name="Kim S.B."/>
        </authorList>
    </citation>
    <scope>NUCLEOTIDE SEQUENCE [LARGE SCALE GENOMIC DNA]</scope>
    <source>
        <strain evidence="1 2">MMS17-SY002</strain>
    </source>
</reference>
<keyword evidence="2" id="KW-1185">Reference proteome</keyword>
<sequence>MSSISRQISLGFLKTPPLWTRKQFGIDQFVIPDIDPGRIKEFSFPSKMRLGHKMEFVFNAIIESQNVYKLIAKNIVVQKGKTTLGELDFLLRSISDGSLIHLELTYKFYLIDTEISEPIYQLVGPNRRDMFYTKLDKLKEHQFSLPFTKEGIETLHERGLEPEPLKQQACFKAQLFTPFKNTKVSIRPLNKSCICGFWIRFEELNSEPFKDFQYYIPLKEEWILNPYEEADWINLFNLLLEINIRMLKESSPMVWMRKSEGVYAKFFVVWW</sequence>
<evidence type="ECO:0000313" key="2">
    <source>
        <dbReference type="Proteomes" id="UP000290889"/>
    </source>
</evidence>
<dbReference type="RefSeq" id="WP_129604023.1">
    <property type="nucleotide sequence ID" value="NZ_CP035544.1"/>
</dbReference>
<dbReference type="KEGG" id="mur:EQY75_06515"/>
<proteinExistence type="predicted"/>
<accession>A0A411E940</accession>
<dbReference type="EMBL" id="CP035544">
    <property type="protein sequence ID" value="QBA64209.1"/>
    <property type="molecule type" value="Genomic_DNA"/>
</dbReference>
<dbReference type="Proteomes" id="UP000290889">
    <property type="component" value="Chromosome"/>
</dbReference>
<gene>
    <name evidence="1" type="ORF">EQY75_06515</name>
</gene>
<dbReference type="OrthoDB" id="1466769at2"/>
<dbReference type="AlphaFoldDB" id="A0A411E940"/>